<dbReference type="Pfam" id="PF02861">
    <property type="entry name" value="Clp_N"/>
    <property type="match status" value="1"/>
</dbReference>
<evidence type="ECO:0000313" key="10">
    <source>
        <dbReference type="Proteomes" id="UP000572953"/>
    </source>
</evidence>
<dbReference type="InterPro" id="IPR050130">
    <property type="entry name" value="ClpA_ClpB"/>
</dbReference>
<gene>
    <name evidence="9" type="primary">clpA</name>
    <name evidence="9" type="ORF">EBV78_00445</name>
</gene>
<comment type="caution">
    <text evidence="9">The sequence shown here is derived from an EMBL/GenBank/DDBJ whole genome shotgun (WGS) entry which is preliminary data.</text>
</comment>
<accession>A0A845S9M0</accession>
<dbReference type="InterPro" id="IPR003959">
    <property type="entry name" value="ATPase_AAA_core"/>
</dbReference>
<reference evidence="9 10" key="1">
    <citation type="submission" date="2018-10" db="EMBL/GenBank/DDBJ databases">
        <title>Iterative Subtractive Binning of Freshwater Chronoseries Metagenomes Recovers Nearly Complete Genomes from over Four Hundred Novel Species.</title>
        <authorList>
            <person name="Rodriguez-R L.M."/>
            <person name="Tsementzi D."/>
            <person name="Luo C."/>
            <person name="Konstantinidis K.T."/>
        </authorList>
    </citation>
    <scope>NUCLEOTIDE SEQUENCE [LARGE SCALE GENOMIC DNA]</scope>
    <source>
        <strain evidence="9">WB7_2B_003</strain>
    </source>
</reference>
<dbReference type="Proteomes" id="UP000572953">
    <property type="component" value="Unassembled WGS sequence"/>
</dbReference>
<dbReference type="CDD" id="cd00009">
    <property type="entry name" value="AAA"/>
    <property type="match status" value="1"/>
</dbReference>
<protein>
    <submittedName>
        <fullName evidence="9">ATP-dependent Clp protease ATP-binding subunit ClpA</fullName>
    </submittedName>
</protein>
<dbReference type="PROSITE" id="PS51903">
    <property type="entry name" value="CLP_R"/>
    <property type="match status" value="1"/>
</dbReference>
<dbReference type="InterPro" id="IPR013461">
    <property type="entry name" value="ClpA"/>
</dbReference>
<dbReference type="GO" id="GO:0005524">
    <property type="term" value="F:ATP binding"/>
    <property type="evidence" value="ECO:0007669"/>
    <property type="project" value="UniProtKB-KW"/>
</dbReference>
<dbReference type="InterPro" id="IPR018368">
    <property type="entry name" value="ClpA/B_CS1"/>
</dbReference>
<dbReference type="Pfam" id="PF07724">
    <property type="entry name" value="AAA_2"/>
    <property type="match status" value="1"/>
</dbReference>
<dbReference type="InterPro" id="IPR041546">
    <property type="entry name" value="ClpA/ClpB_AAA_lid"/>
</dbReference>
<dbReference type="Gene3D" id="3.40.50.300">
    <property type="entry name" value="P-loop containing nucleotide triphosphate hydrolases"/>
    <property type="match status" value="2"/>
</dbReference>
<comment type="similarity">
    <text evidence="1 7">Belongs to the ClpA/ClpB family.</text>
</comment>
<dbReference type="Pfam" id="PF00004">
    <property type="entry name" value="AAA"/>
    <property type="match status" value="1"/>
</dbReference>
<evidence type="ECO:0000259" key="8">
    <source>
        <dbReference type="PROSITE" id="PS51903"/>
    </source>
</evidence>
<dbReference type="Gene3D" id="1.10.1780.10">
    <property type="entry name" value="Clp, N-terminal domain"/>
    <property type="match status" value="1"/>
</dbReference>
<dbReference type="PANTHER" id="PTHR11638">
    <property type="entry name" value="ATP-DEPENDENT CLP PROTEASE"/>
    <property type="match status" value="1"/>
</dbReference>
<dbReference type="FunFam" id="3.40.50.300:FF:000025">
    <property type="entry name" value="ATP-dependent Clp protease subunit"/>
    <property type="match status" value="1"/>
</dbReference>
<dbReference type="CDD" id="cd19499">
    <property type="entry name" value="RecA-like_ClpB_Hsp104-like"/>
    <property type="match status" value="1"/>
</dbReference>
<dbReference type="InterPro" id="IPR036628">
    <property type="entry name" value="Clp_N_dom_sf"/>
</dbReference>
<evidence type="ECO:0000313" key="9">
    <source>
        <dbReference type="EMBL" id="NCU62558.1"/>
    </source>
</evidence>
<dbReference type="EMBL" id="RGGN01000005">
    <property type="protein sequence ID" value="NCU62558.1"/>
    <property type="molecule type" value="Genomic_DNA"/>
</dbReference>
<dbReference type="Gene3D" id="1.10.8.60">
    <property type="match status" value="2"/>
</dbReference>
<evidence type="ECO:0000256" key="2">
    <source>
        <dbReference type="ARBA" id="ARBA00022737"/>
    </source>
</evidence>
<dbReference type="InterPro" id="IPR001270">
    <property type="entry name" value="ClpA/B"/>
</dbReference>
<dbReference type="InterPro" id="IPR028299">
    <property type="entry name" value="ClpA/B_CS2"/>
</dbReference>
<keyword evidence="3 7" id="KW-0547">Nucleotide-binding</keyword>
<dbReference type="GO" id="GO:0034605">
    <property type="term" value="P:cellular response to heat"/>
    <property type="evidence" value="ECO:0007669"/>
    <property type="project" value="TreeGrafter"/>
</dbReference>
<dbReference type="AlphaFoldDB" id="A0A845S9M0"/>
<dbReference type="Pfam" id="PF17871">
    <property type="entry name" value="AAA_lid_9"/>
    <property type="match status" value="1"/>
</dbReference>
<keyword evidence="9" id="KW-0378">Hydrolase</keyword>
<keyword evidence="5 7" id="KW-0143">Chaperone</keyword>
<dbReference type="NCBIfam" id="TIGR02639">
    <property type="entry name" value="ClpA"/>
    <property type="match status" value="1"/>
</dbReference>
<dbReference type="SUPFAM" id="SSF52540">
    <property type="entry name" value="P-loop containing nucleoside triphosphate hydrolases"/>
    <property type="match status" value="2"/>
</dbReference>
<keyword evidence="4 7" id="KW-0067">ATP-binding</keyword>
<dbReference type="GO" id="GO:0005737">
    <property type="term" value="C:cytoplasm"/>
    <property type="evidence" value="ECO:0007669"/>
    <property type="project" value="TreeGrafter"/>
</dbReference>
<dbReference type="PROSITE" id="PS00870">
    <property type="entry name" value="CLPAB_1"/>
    <property type="match status" value="1"/>
</dbReference>
<dbReference type="GO" id="GO:0043335">
    <property type="term" value="P:protein unfolding"/>
    <property type="evidence" value="ECO:0007669"/>
    <property type="project" value="InterPro"/>
</dbReference>
<dbReference type="InterPro" id="IPR003593">
    <property type="entry name" value="AAA+_ATPase"/>
</dbReference>
<feature type="domain" description="Clp R" evidence="8">
    <location>
        <begin position="1"/>
        <end position="147"/>
    </location>
</feature>
<dbReference type="SMART" id="SM01086">
    <property type="entry name" value="ClpB_D2-small"/>
    <property type="match status" value="1"/>
</dbReference>
<dbReference type="GO" id="GO:0006508">
    <property type="term" value="P:proteolysis"/>
    <property type="evidence" value="ECO:0007669"/>
    <property type="project" value="UniProtKB-KW"/>
</dbReference>
<dbReference type="SMART" id="SM00382">
    <property type="entry name" value="AAA"/>
    <property type="match status" value="2"/>
</dbReference>
<evidence type="ECO:0000256" key="7">
    <source>
        <dbReference type="RuleBase" id="RU004432"/>
    </source>
</evidence>
<evidence type="ECO:0000256" key="5">
    <source>
        <dbReference type="ARBA" id="ARBA00023186"/>
    </source>
</evidence>
<dbReference type="PROSITE" id="PS00871">
    <property type="entry name" value="CLPAB_2"/>
    <property type="match status" value="1"/>
</dbReference>
<dbReference type="GO" id="GO:0008233">
    <property type="term" value="F:peptidase activity"/>
    <property type="evidence" value="ECO:0007669"/>
    <property type="project" value="UniProtKB-KW"/>
</dbReference>
<proteinExistence type="inferred from homology"/>
<dbReference type="Pfam" id="PF10431">
    <property type="entry name" value="ClpB_D2-small"/>
    <property type="match status" value="1"/>
</dbReference>
<sequence length="764" mass="86001">MATFTKSLEQAISQAFKFATEKKHQYVTLEHLLLALTDETDARNVMKACNVDVDLLNENLEFYIDNELENIVTTDTKLEPQPTASFQRVIQRSIVHVQSSGKNEVTGANILVALFAERESHATFFLQEQEVTRYDVVNFISHGITKVDNFAYGGSFDSSSSPNNNKAATNSPLETYCVNLNKKAEQNKIDRLIGRTVEVDRLAQILCRRTKNNPLLVGDPGVGKTAIVEGLALKIFNNEVPEILKSHVIFSLDMGTLIAGTRYRGDFEERLKLIIKEIEKNKNYILFIDEIHTLVGAGSTSGSSMDASNMLKPALQAGNIRCIGSTTYNEYRLFFEKDRALQRRFQKIDVPEPTIDEAYKIMYGIRSKYEKFHNVKFTDAAIKASVDLSSKYIGNKKLPDKSIDIIDELGSSEVLKPENQRKKILDVEDIERIVSQITKIPEKNISVNDRMYLKDLDKNLKRVIFGQDVAIDSLVSSIKLSRSGLRDSNRTIGNYMFSGQTGVGKTELAKQLAKVLGIELIRFDMSEYMERHSVSKLIGAPPGYVGFDQGGLLSEKVDKNPYAVLLIDEIEKAHPDVYNVLLQIMDYGKLTDQNGKKIDFRNIILIMTTNAGAEDLQKSQIGFNKSNNKDGDLESINKIFSPEFRNRLDSIVQFNVLNKDTVKKIVEKFVIELETQLGERDVIINLTDKANNLICKLGFDEKMGARPLNRVIDEKIKKPLADELIHGKLVNGGHVLVDVKNDVLVFEINKIEKTTKKPVSKTVQ</sequence>
<name>A0A845S9M0_9PROT</name>
<keyword evidence="9" id="KW-0645">Protease</keyword>
<organism evidence="9 10">
    <name type="scientific">Candidatus Fonsibacter lacus</name>
    <dbReference type="NCBI Taxonomy" id="2576439"/>
    <lineage>
        <taxon>Bacteria</taxon>
        <taxon>Pseudomonadati</taxon>
        <taxon>Pseudomonadota</taxon>
        <taxon>Alphaproteobacteria</taxon>
        <taxon>Candidatus Pelagibacterales</taxon>
        <taxon>Candidatus Pelagibacterales incertae sedis</taxon>
        <taxon>Candidatus Fonsibacter</taxon>
    </lineage>
</organism>
<evidence type="ECO:0000256" key="4">
    <source>
        <dbReference type="ARBA" id="ARBA00022840"/>
    </source>
</evidence>
<dbReference type="PRINTS" id="PR00300">
    <property type="entry name" value="CLPPROTEASEA"/>
</dbReference>
<evidence type="ECO:0000256" key="1">
    <source>
        <dbReference type="ARBA" id="ARBA00008675"/>
    </source>
</evidence>
<evidence type="ECO:0000256" key="3">
    <source>
        <dbReference type="ARBA" id="ARBA00022741"/>
    </source>
</evidence>
<dbReference type="PANTHER" id="PTHR11638:SF111">
    <property type="entry name" value="ATP-DEPENDENT CLP PROTEASE ATP-BINDING SUBUNIT CLPA"/>
    <property type="match status" value="1"/>
</dbReference>
<dbReference type="SUPFAM" id="SSF81923">
    <property type="entry name" value="Double Clp-N motif"/>
    <property type="match status" value="1"/>
</dbReference>
<dbReference type="InterPro" id="IPR019489">
    <property type="entry name" value="Clp_ATPase_C"/>
</dbReference>
<evidence type="ECO:0000256" key="6">
    <source>
        <dbReference type="PROSITE-ProRule" id="PRU01251"/>
    </source>
</evidence>
<dbReference type="InterPro" id="IPR027417">
    <property type="entry name" value="P-loop_NTPase"/>
</dbReference>
<dbReference type="InterPro" id="IPR004176">
    <property type="entry name" value="Clp_R_N"/>
</dbReference>
<dbReference type="GO" id="GO:0016887">
    <property type="term" value="F:ATP hydrolysis activity"/>
    <property type="evidence" value="ECO:0007669"/>
    <property type="project" value="InterPro"/>
</dbReference>
<keyword evidence="2 6" id="KW-0677">Repeat</keyword>